<evidence type="ECO:0000313" key="4">
    <source>
        <dbReference type="Proteomes" id="UP001431429"/>
    </source>
</evidence>
<keyword evidence="3" id="KW-0540">Nuclease</keyword>
<organism evidence="3 4">
    <name type="scientific">Streptomyces albipurpureus</name>
    <dbReference type="NCBI Taxonomy" id="2897419"/>
    <lineage>
        <taxon>Bacteria</taxon>
        <taxon>Bacillati</taxon>
        <taxon>Actinomycetota</taxon>
        <taxon>Actinomycetes</taxon>
        <taxon>Kitasatosporales</taxon>
        <taxon>Streptomycetaceae</taxon>
        <taxon>Streptomyces</taxon>
    </lineage>
</organism>
<dbReference type="Proteomes" id="UP001431429">
    <property type="component" value="Unassembled WGS sequence"/>
</dbReference>
<protein>
    <submittedName>
        <fullName evidence="3">Endonuclease/exonuclease/phosphatase family protein</fullName>
    </submittedName>
</protein>
<evidence type="ECO:0000256" key="1">
    <source>
        <dbReference type="SAM" id="Phobius"/>
    </source>
</evidence>
<dbReference type="GO" id="GO:0004519">
    <property type="term" value="F:endonuclease activity"/>
    <property type="evidence" value="ECO:0007669"/>
    <property type="project" value="UniProtKB-KW"/>
</dbReference>
<keyword evidence="4" id="KW-1185">Reference proteome</keyword>
<keyword evidence="1" id="KW-1133">Transmembrane helix</keyword>
<feature type="transmembrane region" description="Helical" evidence="1">
    <location>
        <begin position="26"/>
        <end position="46"/>
    </location>
</feature>
<keyword evidence="1" id="KW-0472">Membrane</keyword>
<proteinExistence type="predicted"/>
<comment type="caution">
    <text evidence="3">The sequence shown here is derived from an EMBL/GenBank/DDBJ whole genome shotgun (WGS) entry which is preliminary data.</text>
</comment>
<evidence type="ECO:0000313" key="3">
    <source>
        <dbReference type="EMBL" id="MCM2388955.1"/>
    </source>
</evidence>
<gene>
    <name evidence="3" type="ORF">NBG84_11735</name>
</gene>
<dbReference type="InterPro" id="IPR036691">
    <property type="entry name" value="Endo/exonu/phosph_ase_sf"/>
</dbReference>
<name>A0ABT0ULH3_9ACTN</name>
<accession>A0ABT0ULH3</accession>
<keyword evidence="3" id="KW-0378">Hydrolase</keyword>
<dbReference type="SUPFAM" id="SSF56219">
    <property type="entry name" value="DNase I-like"/>
    <property type="match status" value="1"/>
</dbReference>
<evidence type="ECO:0000259" key="2">
    <source>
        <dbReference type="Pfam" id="PF03372"/>
    </source>
</evidence>
<feature type="transmembrane region" description="Helical" evidence="1">
    <location>
        <begin position="85"/>
        <end position="103"/>
    </location>
</feature>
<reference evidence="3" key="1">
    <citation type="submission" date="2022-06" db="EMBL/GenBank/DDBJ databases">
        <title>Genome public.</title>
        <authorList>
            <person name="Sun Q."/>
        </authorList>
    </citation>
    <scope>NUCLEOTIDE SEQUENCE</scope>
    <source>
        <strain evidence="3">CWNU-1</strain>
    </source>
</reference>
<feature type="domain" description="Endonuclease/exonuclease/phosphatase" evidence="2">
    <location>
        <begin position="121"/>
        <end position="326"/>
    </location>
</feature>
<keyword evidence="1" id="KW-0812">Transmembrane</keyword>
<sequence length="339" mass="36493">MDSATSTTAPDALPDAPLRPPAHRRAAGWFAALLLVIPTVVVACRVMDTDAATPIPQLLAFLPWLLIPAGAALLLMLLARWRTGMVWAVIVLGVTGWFVRPYDSGLAEDPGGRAIAQFDVLTSNVEFGNATQGLIATIQREQPDLVFVQECAAQCSDALESEISPAEYPYRHVIEGSMAIGSAILSKYPLQRAPGIQSTMAMPGAVAVISGVRVNIQLAHPLPPIPSGVDDWRRELELMREYAVEAKGQPTLVAGDFNASQDHAAFRRIMADGDLQNSSALGGASRTPSWPTAVGRPLGTQIDHVLVSEEFSVRKARFLELGNTDHRSLLVRLDLHEAN</sequence>
<dbReference type="InterPro" id="IPR005135">
    <property type="entry name" value="Endo/exonuclease/phosphatase"/>
</dbReference>
<dbReference type="RefSeq" id="WP_250919296.1">
    <property type="nucleotide sequence ID" value="NZ_JAMQAW010000009.1"/>
</dbReference>
<keyword evidence="3" id="KW-0255">Endonuclease</keyword>
<dbReference type="EMBL" id="JAMQAW010000009">
    <property type="protein sequence ID" value="MCM2388955.1"/>
    <property type="molecule type" value="Genomic_DNA"/>
</dbReference>
<dbReference type="Pfam" id="PF03372">
    <property type="entry name" value="Exo_endo_phos"/>
    <property type="match status" value="1"/>
</dbReference>
<dbReference type="Gene3D" id="3.60.10.10">
    <property type="entry name" value="Endonuclease/exonuclease/phosphatase"/>
    <property type="match status" value="1"/>
</dbReference>
<feature type="transmembrane region" description="Helical" evidence="1">
    <location>
        <begin position="58"/>
        <end position="79"/>
    </location>
</feature>